<gene>
    <name evidence="1" type="ORF">VB264_17645</name>
</gene>
<organism evidence="1 2">
    <name type="scientific">Arcicella aquatica</name>
    <dbReference type="NCBI Taxonomy" id="217141"/>
    <lineage>
        <taxon>Bacteria</taxon>
        <taxon>Pseudomonadati</taxon>
        <taxon>Bacteroidota</taxon>
        <taxon>Cytophagia</taxon>
        <taxon>Cytophagales</taxon>
        <taxon>Flectobacillaceae</taxon>
        <taxon>Arcicella</taxon>
    </lineage>
</organism>
<protein>
    <submittedName>
        <fullName evidence="1">Uncharacterized protein</fullName>
    </submittedName>
</protein>
<evidence type="ECO:0000313" key="1">
    <source>
        <dbReference type="EMBL" id="MEA5259626.1"/>
    </source>
</evidence>
<reference evidence="1 2" key="1">
    <citation type="submission" date="2023-12" db="EMBL/GenBank/DDBJ databases">
        <title>Novel species of the genus Arcicella isolated from rivers.</title>
        <authorList>
            <person name="Lu H."/>
        </authorList>
    </citation>
    <scope>NUCLEOTIDE SEQUENCE [LARGE SCALE GENOMIC DNA]</scope>
    <source>
        <strain evidence="1 2">LMG 21963</strain>
    </source>
</reference>
<name>A0ABU5QTC1_9BACT</name>
<evidence type="ECO:0000313" key="2">
    <source>
        <dbReference type="Proteomes" id="UP001304671"/>
    </source>
</evidence>
<comment type="caution">
    <text evidence="1">The sequence shown here is derived from an EMBL/GenBank/DDBJ whole genome shotgun (WGS) entry which is preliminary data.</text>
</comment>
<proteinExistence type="predicted"/>
<dbReference type="EMBL" id="JAYFUL010000033">
    <property type="protein sequence ID" value="MEA5259626.1"/>
    <property type="molecule type" value="Genomic_DNA"/>
</dbReference>
<keyword evidence="2" id="KW-1185">Reference proteome</keyword>
<accession>A0ABU5QTC1</accession>
<sequence>METLLIQTQSKQTSKLLVELVKKMGDKAQVLNPEIAEDLTLGLMMTQEKTGKKVSKASILEHLSK</sequence>
<dbReference type="Proteomes" id="UP001304671">
    <property type="component" value="Unassembled WGS sequence"/>
</dbReference>
<dbReference type="RefSeq" id="WP_323251409.1">
    <property type="nucleotide sequence ID" value="NZ_JAYFUL010000033.1"/>
</dbReference>